<dbReference type="EMBL" id="BSYO01000019">
    <property type="protein sequence ID" value="GMH18521.1"/>
    <property type="molecule type" value="Genomic_DNA"/>
</dbReference>
<organism evidence="2 3">
    <name type="scientific">Nepenthes gracilis</name>
    <name type="common">Slender pitcher plant</name>
    <dbReference type="NCBI Taxonomy" id="150966"/>
    <lineage>
        <taxon>Eukaryota</taxon>
        <taxon>Viridiplantae</taxon>
        <taxon>Streptophyta</taxon>
        <taxon>Embryophyta</taxon>
        <taxon>Tracheophyta</taxon>
        <taxon>Spermatophyta</taxon>
        <taxon>Magnoliopsida</taxon>
        <taxon>eudicotyledons</taxon>
        <taxon>Gunneridae</taxon>
        <taxon>Pentapetalae</taxon>
        <taxon>Caryophyllales</taxon>
        <taxon>Nepenthaceae</taxon>
        <taxon>Nepenthes</taxon>
    </lineage>
</organism>
<name>A0AAD3SX64_NEPGR</name>
<evidence type="ECO:0000313" key="3">
    <source>
        <dbReference type="Proteomes" id="UP001279734"/>
    </source>
</evidence>
<protein>
    <submittedName>
        <fullName evidence="2">Uncharacterized protein</fullName>
    </submittedName>
</protein>
<evidence type="ECO:0000313" key="2">
    <source>
        <dbReference type="EMBL" id="GMH18521.1"/>
    </source>
</evidence>
<comment type="caution">
    <text evidence="2">The sequence shown here is derived from an EMBL/GenBank/DDBJ whole genome shotgun (WGS) entry which is preliminary data.</text>
</comment>
<keyword evidence="3" id="KW-1185">Reference proteome</keyword>
<gene>
    <name evidence="2" type="ORF">Nepgr_020362</name>
</gene>
<feature type="region of interest" description="Disordered" evidence="1">
    <location>
        <begin position="1"/>
        <end position="25"/>
    </location>
</feature>
<sequence length="209" mass="21224">MLDSDVAPNAGLAGPVPNESPQSEVHEELGCQLILSPIDEFGNSGQFPCSVAEEVLPQPESLPSTIVVLNVEPLYGHEFETPALPSTDPNSPLLGPVPLAIMDLGDTRQDVGEGLCIFLDELNYPAAWCAGAIAGMAAESFLWPAFVGGLAIGAVGPLSLFLFCVAVSASGDGESDAFPEVFAGAEVASPAGAVGLVDVECISGNSAAG</sequence>
<evidence type="ECO:0000256" key="1">
    <source>
        <dbReference type="SAM" id="MobiDB-lite"/>
    </source>
</evidence>
<accession>A0AAD3SX64</accession>
<reference evidence="2" key="1">
    <citation type="submission" date="2023-05" db="EMBL/GenBank/DDBJ databases">
        <title>Nepenthes gracilis genome sequencing.</title>
        <authorList>
            <person name="Fukushima K."/>
        </authorList>
    </citation>
    <scope>NUCLEOTIDE SEQUENCE</scope>
    <source>
        <strain evidence="2">SING2019-196</strain>
    </source>
</reference>
<dbReference type="AlphaFoldDB" id="A0AAD3SX64"/>
<proteinExistence type="predicted"/>
<dbReference type="Proteomes" id="UP001279734">
    <property type="component" value="Unassembled WGS sequence"/>
</dbReference>